<feature type="binding site" evidence="16">
    <location>
        <begin position="7"/>
        <end position="14"/>
    </location>
    <ligand>
        <name>GTP</name>
        <dbReference type="ChEBI" id="CHEBI:37565"/>
    </ligand>
</feature>
<dbReference type="GO" id="GO:0005525">
    <property type="term" value="F:GTP binding"/>
    <property type="evidence" value="ECO:0007669"/>
    <property type="project" value="UniProtKB-UniRule"/>
</dbReference>
<keyword evidence="18" id="KW-1185">Reference proteome</keyword>
<dbReference type="AlphaFoldDB" id="A0A848FB62"/>
<dbReference type="PANTHER" id="PTHR34848">
    <property type="match status" value="1"/>
</dbReference>
<gene>
    <name evidence="17" type="primary">cobU</name>
    <name evidence="17" type="ORF">HHL10_13525</name>
</gene>
<evidence type="ECO:0000256" key="2">
    <source>
        <dbReference type="ARBA" id="ARBA00000711"/>
    </source>
</evidence>
<evidence type="ECO:0000256" key="1">
    <source>
        <dbReference type="ARBA" id="ARBA00000312"/>
    </source>
</evidence>
<evidence type="ECO:0000256" key="9">
    <source>
        <dbReference type="ARBA" id="ARBA00022679"/>
    </source>
</evidence>
<organism evidence="17 18">
    <name type="scientific">Azohydromonas caseinilytica</name>
    <dbReference type="NCBI Taxonomy" id="2728836"/>
    <lineage>
        <taxon>Bacteria</taxon>
        <taxon>Pseudomonadati</taxon>
        <taxon>Pseudomonadota</taxon>
        <taxon>Betaproteobacteria</taxon>
        <taxon>Burkholderiales</taxon>
        <taxon>Sphaerotilaceae</taxon>
        <taxon>Azohydromonas</taxon>
    </lineage>
</organism>
<evidence type="ECO:0000256" key="7">
    <source>
        <dbReference type="ARBA" id="ARBA00007490"/>
    </source>
</evidence>
<reference evidence="17 18" key="1">
    <citation type="submission" date="2020-04" db="EMBL/GenBank/DDBJ databases">
        <title>Azohydromonas sp. isolated from soil.</title>
        <authorList>
            <person name="Dahal R.H."/>
        </authorList>
    </citation>
    <scope>NUCLEOTIDE SEQUENCE [LARGE SCALE GENOMIC DNA]</scope>
    <source>
        <strain evidence="17 18">G-1-1-14</strain>
    </source>
</reference>
<dbReference type="GO" id="GO:0009236">
    <property type="term" value="P:cobalamin biosynthetic process"/>
    <property type="evidence" value="ECO:0007669"/>
    <property type="project" value="UniProtKB-UniRule"/>
</dbReference>
<dbReference type="EC" id="2.7.1.156" evidence="14"/>
<comment type="catalytic activity">
    <reaction evidence="1 14">
        <text>adenosylcob(III)inamide + ATP = adenosylcob(III)inamide phosphate + ADP + H(+)</text>
        <dbReference type="Rhea" id="RHEA:15769"/>
        <dbReference type="ChEBI" id="CHEBI:2480"/>
        <dbReference type="ChEBI" id="CHEBI:15378"/>
        <dbReference type="ChEBI" id="CHEBI:30616"/>
        <dbReference type="ChEBI" id="CHEBI:58502"/>
        <dbReference type="ChEBI" id="CHEBI:456216"/>
        <dbReference type="EC" id="2.7.1.156"/>
    </reaction>
</comment>
<dbReference type="Gene3D" id="3.40.50.300">
    <property type="entry name" value="P-loop containing nucleotide triphosphate hydrolases"/>
    <property type="match status" value="1"/>
</dbReference>
<keyword evidence="10 14" id="KW-0547">Nucleotide-binding</keyword>
<dbReference type="Pfam" id="PF02283">
    <property type="entry name" value="CobU"/>
    <property type="match status" value="1"/>
</dbReference>
<evidence type="ECO:0000256" key="5">
    <source>
        <dbReference type="ARBA" id="ARBA00004692"/>
    </source>
</evidence>
<keyword evidence="12 14" id="KW-0067">ATP-binding</keyword>
<dbReference type="EC" id="2.7.7.62" evidence="14"/>
<dbReference type="GO" id="GO:0043752">
    <property type="term" value="F:adenosylcobinamide kinase activity"/>
    <property type="evidence" value="ECO:0007669"/>
    <property type="project" value="UniProtKB-EC"/>
</dbReference>
<comment type="catalytic activity">
    <reaction evidence="3">
        <text>adenosylcob(III)inamide + GTP = adenosylcob(III)inamide phosphate + GDP + H(+)</text>
        <dbReference type="Rhea" id="RHEA:15765"/>
        <dbReference type="ChEBI" id="CHEBI:2480"/>
        <dbReference type="ChEBI" id="CHEBI:15378"/>
        <dbReference type="ChEBI" id="CHEBI:37565"/>
        <dbReference type="ChEBI" id="CHEBI:58189"/>
        <dbReference type="ChEBI" id="CHEBI:58502"/>
        <dbReference type="EC" id="2.7.1.156"/>
    </reaction>
</comment>
<dbReference type="GO" id="GO:0005524">
    <property type="term" value="F:ATP binding"/>
    <property type="evidence" value="ECO:0007669"/>
    <property type="project" value="UniProtKB-UniRule"/>
</dbReference>
<evidence type="ECO:0000256" key="13">
    <source>
        <dbReference type="ARBA" id="ARBA00023134"/>
    </source>
</evidence>
<dbReference type="NCBIfam" id="NF004469">
    <property type="entry name" value="PRK05800.1"/>
    <property type="match status" value="1"/>
</dbReference>
<dbReference type="CDD" id="cd00544">
    <property type="entry name" value="CobU"/>
    <property type="match status" value="1"/>
</dbReference>
<keyword evidence="13 14" id="KW-0342">GTP-binding</keyword>
<evidence type="ECO:0000256" key="15">
    <source>
        <dbReference type="PIRSR" id="PIRSR006135-1"/>
    </source>
</evidence>
<accession>A0A848FB62</accession>
<keyword evidence="11 14" id="KW-0418">Kinase</keyword>
<protein>
    <recommendedName>
        <fullName evidence="14">Bifunctional adenosylcobalamin biosynthesis protein</fullName>
        <ecNumber evidence="14">2.7.1.156</ecNumber>
        <ecNumber evidence="14">2.7.7.62</ecNumber>
    </recommendedName>
</protein>
<proteinExistence type="inferred from homology"/>
<comment type="pathway">
    <text evidence="6 14">Cofactor biosynthesis; adenosylcobalamin biosynthesis; adenosylcobalamin from cob(II)yrinate a,c-diamide: step 5/7.</text>
</comment>
<comment type="similarity">
    <text evidence="7 14">Belongs to the CobU/CobP family.</text>
</comment>
<dbReference type="PIRSF" id="PIRSF006135">
    <property type="entry name" value="CobU"/>
    <property type="match status" value="1"/>
</dbReference>
<dbReference type="InterPro" id="IPR027417">
    <property type="entry name" value="P-loop_NTPase"/>
</dbReference>
<evidence type="ECO:0000256" key="10">
    <source>
        <dbReference type="ARBA" id="ARBA00022741"/>
    </source>
</evidence>
<keyword evidence="17" id="KW-0548">Nucleotidyltransferase</keyword>
<comment type="pathway">
    <text evidence="5 14">Cofactor biosynthesis; adenosylcobalamin biosynthesis; adenosylcobalamin from cob(II)yrinate a,c-diamide: step 6/7.</text>
</comment>
<evidence type="ECO:0000256" key="11">
    <source>
        <dbReference type="ARBA" id="ARBA00022777"/>
    </source>
</evidence>
<evidence type="ECO:0000256" key="6">
    <source>
        <dbReference type="ARBA" id="ARBA00005159"/>
    </source>
</evidence>
<dbReference type="EMBL" id="JABBFW010000008">
    <property type="protein sequence ID" value="NML15995.1"/>
    <property type="molecule type" value="Genomic_DNA"/>
</dbReference>
<evidence type="ECO:0000256" key="8">
    <source>
        <dbReference type="ARBA" id="ARBA00022573"/>
    </source>
</evidence>
<comment type="catalytic activity">
    <reaction evidence="2 14">
        <text>adenosylcob(III)inamide phosphate + GTP + H(+) = adenosylcob(III)inamide-GDP + diphosphate</text>
        <dbReference type="Rhea" id="RHEA:22712"/>
        <dbReference type="ChEBI" id="CHEBI:15378"/>
        <dbReference type="ChEBI" id="CHEBI:33019"/>
        <dbReference type="ChEBI" id="CHEBI:37565"/>
        <dbReference type="ChEBI" id="CHEBI:58502"/>
        <dbReference type="ChEBI" id="CHEBI:60487"/>
        <dbReference type="EC" id="2.7.7.62"/>
    </reaction>
</comment>
<dbReference type="UniPathway" id="UPA00148">
    <property type="reaction ID" value="UER00236"/>
</dbReference>
<feature type="active site" description="GMP-histidine intermediate" evidence="15">
    <location>
        <position position="53"/>
    </location>
</feature>
<comment type="function">
    <text evidence="4 14">Catalyzes ATP-dependent phosphorylation of adenosylcobinamide and addition of GMP to adenosylcobinamide phosphate.</text>
</comment>
<evidence type="ECO:0000256" key="16">
    <source>
        <dbReference type="PIRSR" id="PIRSR006135-2"/>
    </source>
</evidence>
<dbReference type="SUPFAM" id="SSF52540">
    <property type="entry name" value="P-loop containing nucleoside triphosphate hydrolases"/>
    <property type="match status" value="1"/>
</dbReference>
<feature type="binding site" evidence="16">
    <location>
        <position position="65"/>
    </location>
    <ligand>
        <name>GTP</name>
        <dbReference type="ChEBI" id="CHEBI:37565"/>
    </ligand>
</feature>
<dbReference type="InterPro" id="IPR003203">
    <property type="entry name" value="CobU/CobP"/>
</dbReference>
<dbReference type="Proteomes" id="UP000574067">
    <property type="component" value="Unassembled WGS sequence"/>
</dbReference>
<evidence type="ECO:0000313" key="18">
    <source>
        <dbReference type="Proteomes" id="UP000574067"/>
    </source>
</evidence>
<dbReference type="RefSeq" id="WP_169160899.1">
    <property type="nucleotide sequence ID" value="NZ_JABBFW010000008.1"/>
</dbReference>
<evidence type="ECO:0000256" key="3">
    <source>
        <dbReference type="ARBA" id="ARBA00001522"/>
    </source>
</evidence>
<sequence>MHHLVVGGQRSGKSRHAEALAQAWLRRDAAHGVTVVATAQAWDDEMRARIARHQADRPAGFDTLEEPLLLTQALRAASTPQRLLLVDCLTLWLTNWLMPAQGEPDAAAWAVERAALLAALPALPGPVVFVSNEVGWGVSPLSREVRHFIDELGRLNQDIARRCARLTLMVAGQAWTRDVEEGAA</sequence>
<feature type="binding site" evidence="16">
    <location>
        <position position="87"/>
    </location>
    <ligand>
        <name>GTP</name>
        <dbReference type="ChEBI" id="CHEBI:37565"/>
    </ligand>
</feature>
<dbReference type="GO" id="GO:0008820">
    <property type="term" value="F:cobinamide phosphate guanylyltransferase activity"/>
    <property type="evidence" value="ECO:0007669"/>
    <property type="project" value="UniProtKB-UniRule"/>
</dbReference>
<keyword evidence="8 14" id="KW-0169">Cobalamin biosynthesis</keyword>
<evidence type="ECO:0000313" key="17">
    <source>
        <dbReference type="EMBL" id="NML15995.1"/>
    </source>
</evidence>
<keyword evidence="9 14" id="KW-0808">Transferase</keyword>
<evidence type="ECO:0000256" key="14">
    <source>
        <dbReference type="PIRNR" id="PIRNR006135"/>
    </source>
</evidence>
<feature type="binding site" evidence="16">
    <location>
        <begin position="37"/>
        <end position="39"/>
    </location>
    <ligand>
        <name>GTP</name>
        <dbReference type="ChEBI" id="CHEBI:37565"/>
    </ligand>
</feature>
<evidence type="ECO:0000256" key="12">
    <source>
        <dbReference type="ARBA" id="ARBA00022840"/>
    </source>
</evidence>
<name>A0A848FB62_9BURK</name>
<evidence type="ECO:0000256" key="4">
    <source>
        <dbReference type="ARBA" id="ARBA00003889"/>
    </source>
</evidence>
<comment type="caution">
    <text evidence="17">The sequence shown here is derived from an EMBL/GenBank/DDBJ whole genome shotgun (WGS) entry which is preliminary data.</text>
</comment>
<dbReference type="PANTHER" id="PTHR34848:SF1">
    <property type="entry name" value="BIFUNCTIONAL ADENOSYLCOBALAMIN BIOSYNTHESIS PROTEIN COBU"/>
    <property type="match status" value="1"/>
</dbReference>